<dbReference type="Gene3D" id="2.60.120.260">
    <property type="entry name" value="Galactose-binding domain-like"/>
    <property type="match status" value="1"/>
</dbReference>
<accession>A0A1B3B0K9</accession>
<dbReference type="KEGG" id="vg:29067916"/>
<reference evidence="2" key="1">
    <citation type="submission" date="2016-07" db="EMBL/GenBank/DDBJ databases">
        <authorList>
            <person name="Florea S."/>
            <person name="Webb J.S."/>
            <person name="Jaromczyk J."/>
            <person name="Schardl C.L."/>
        </authorList>
    </citation>
    <scope>NUCLEOTIDE SEQUENCE [LARGE SCALE GENOMIC DNA]</scope>
</reference>
<keyword evidence="2" id="KW-1185">Reference proteome</keyword>
<dbReference type="GeneID" id="29067916"/>
<gene>
    <name evidence="1" type="primary">23</name>
    <name evidence="1" type="ORF">SEA_JUMBO_23</name>
</gene>
<dbReference type="EMBL" id="KX557281">
    <property type="protein sequence ID" value="AOE44534.1"/>
    <property type="molecule type" value="Genomic_DNA"/>
</dbReference>
<evidence type="ECO:0000313" key="1">
    <source>
        <dbReference type="EMBL" id="AOE44534.1"/>
    </source>
</evidence>
<name>A0A1B3B0K9_9CAUD</name>
<protein>
    <submittedName>
        <fullName evidence="1">Minor tail protein</fullName>
    </submittedName>
</protein>
<sequence>MPHPPNRLIKEAFLNPTVEAVRRVEIYENDAETPWHPEIWDEILVGGTVNVQSDQDSRRSADFEFYNIDGLLNPEPGEFWYDKIIKAYYGIVTHMEDRSGRVVIIEEESATSQALYLKKLLNDAGILYVDYNPLISTIQELEDYDIVISISGDYTRKLSLLTLAYQSGKSVLTFGLNSTSAQLPLLIGNTGAQRIESGRYYENIGSTDPISTGWDAWNTRPPGVSGWGTDDFESLPLGATTNGEIVMFGGEKVYKQYGNGTYRASPAIATIQVSPGDIYYFEAYVYKVTAGAIGGLHFVARQFESVSPNVGPSYPNAIYVLMTNIPQGQWHKVTGSVTIADGKTILQPYLQTGNGVPAGEEIMWKGVHFRKFEENQRTRPITATPAHAVALEQKSTFGYGALMRSDPDSGVWVHTQMADFRSEVFVTQQDQDNFTDYLLAITKRADTYDIDPTWETQVGEFVMEAIADVGDVINDSVNITARDYAKRCQASKLSKATMFKANQRIVDIIKSVALNAGVRKLKLPETLALTLGKDTTWERDQERWAIMKDIAVANNYDLWFDNEGYLRLTPQNDPLLTPATLELTTGPRGNLVSRGRRTSDAGLFNHVTAVGESSASEVPLVYGEAVNDNPASPSSVQNIGYRTKNITSPLITTDEQARVLAETFLSVSMLEEFELDFSSVLFPWIEAGEILEMNEDEAGWAPARYLLTSLSIPFDLSPMSGTGKRVTKL</sequence>
<dbReference type="OrthoDB" id="1797at10239"/>
<proteinExistence type="predicted"/>
<dbReference type="Proteomes" id="UP000203357">
    <property type="component" value="Segment"/>
</dbReference>
<organism evidence="1 2">
    <name type="scientific">Gordonia phage Jumbo</name>
    <dbReference type="NCBI Taxonomy" id="1887650"/>
    <lineage>
        <taxon>Viruses</taxon>
        <taxon>Duplodnaviria</taxon>
        <taxon>Heunggongvirae</taxon>
        <taxon>Uroviricota</taxon>
        <taxon>Caudoviricetes</taxon>
        <taxon>Gorjumvirus</taxon>
        <taxon>Gorjumvirus jumbo</taxon>
    </lineage>
</organism>
<evidence type="ECO:0000313" key="2">
    <source>
        <dbReference type="Proteomes" id="UP000203357"/>
    </source>
</evidence>
<dbReference type="RefSeq" id="YP_009290988.1">
    <property type="nucleotide sequence ID" value="NC_031109.1"/>
</dbReference>